<organism evidence="2 3">
    <name type="scientific">Pelosinus baikalensis</name>
    <dbReference type="NCBI Taxonomy" id="2892015"/>
    <lineage>
        <taxon>Bacteria</taxon>
        <taxon>Bacillati</taxon>
        <taxon>Bacillota</taxon>
        <taxon>Negativicutes</taxon>
        <taxon>Selenomonadales</taxon>
        <taxon>Sporomusaceae</taxon>
        <taxon>Pelosinus</taxon>
    </lineage>
</organism>
<comment type="caution">
    <text evidence="2">The sequence shown here is derived from an EMBL/GenBank/DDBJ whole genome shotgun (WGS) entry which is preliminary data.</text>
</comment>
<accession>A0ABS8I0X1</accession>
<dbReference type="Proteomes" id="UP001165492">
    <property type="component" value="Unassembled WGS sequence"/>
</dbReference>
<evidence type="ECO:0000313" key="3">
    <source>
        <dbReference type="Proteomes" id="UP001165492"/>
    </source>
</evidence>
<sequence length="99" mass="11000">MKMKTVVLCLLITLSASVCNAKNVVHQIEDSMPVDKWAHLGLGYIINDQLKRHTHLTPLERVLVVSGVAYAKEKWADEKFDSGDLAVTVAGSLFCEIKF</sequence>
<dbReference type="EMBL" id="JAJHJB010000083">
    <property type="protein sequence ID" value="MCC5468626.1"/>
    <property type="molecule type" value="Genomic_DNA"/>
</dbReference>
<protein>
    <submittedName>
        <fullName evidence="2">Uncharacterized protein</fullName>
    </submittedName>
</protein>
<keyword evidence="3" id="KW-1185">Reference proteome</keyword>
<keyword evidence="1" id="KW-0732">Signal</keyword>
<gene>
    <name evidence="2" type="ORF">LMF89_25140</name>
</gene>
<evidence type="ECO:0000313" key="2">
    <source>
        <dbReference type="EMBL" id="MCC5468626.1"/>
    </source>
</evidence>
<feature type="chain" id="PRO_5046899061" evidence="1">
    <location>
        <begin position="22"/>
        <end position="99"/>
    </location>
</feature>
<reference evidence="2" key="1">
    <citation type="submission" date="2021-11" db="EMBL/GenBank/DDBJ databases">
        <title>Description of a new species Pelosinus isolated from the bottom sediments of Lake Baikal.</title>
        <authorList>
            <person name="Zakharyuk A."/>
        </authorList>
    </citation>
    <scope>NUCLEOTIDE SEQUENCE</scope>
    <source>
        <strain evidence="2">Bkl1</strain>
    </source>
</reference>
<dbReference type="RefSeq" id="WP_229537490.1">
    <property type="nucleotide sequence ID" value="NZ_JAJHJB010000083.1"/>
</dbReference>
<feature type="signal peptide" evidence="1">
    <location>
        <begin position="1"/>
        <end position="21"/>
    </location>
</feature>
<proteinExistence type="predicted"/>
<evidence type="ECO:0000256" key="1">
    <source>
        <dbReference type="SAM" id="SignalP"/>
    </source>
</evidence>
<name>A0ABS8I0X1_9FIRM</name>